<dbReference type="InterPro" id="IPR001533">
    <property type="entry name" value="Pterin_deHydtase"/>
</dbReference>
<name>A0A846RXF9_9MICO</name>
<evidence type="ECO:0000256" key="5">
    <source>
        <dbReference type="ARBA" id="ARBA00023239"/>
    </source>
</evidence>
<evidence type="ECO:0000313" key="8">
    <source>
        <dbReference type="Proteomes" id="UP000576792"/>
    </source>
</evidence>
<evidence type="ECO:0000256" key="4">
    <source>
        <dbReference type="ARBA" id="ARBA00021735"/>
    </source>
</evidence>
<dbReference type="Gene3D" id="3.10.180.10">
    <property type="entry name" value="2,3-Dihydroxybiphenyl 1,2-Dioxygenase, domain 1"/>
    <property type="match status" value="1"/>
</dbReference>
<accession>A0A846RXF9</accession>
<dbReference type="EC" id="4.2.1.96" evidence="3"/>
<comment type="caution">
    <text evidence="7">The sequence shown here is derived from an EMBL/GenBank/DDBJ whole genome shotgun (WGS) entry which is preliminary data.</text>
</comment>
<dbReference type="SUPFAM" id="SSF55248">
    <property type="entry name" value="PCD-like"/>
    <property type="match status" value="1"/>
</dbReference>
<dbReference type="EMBL" id="JAATJN010000001">
    <property type="protein sequence ID" value="NJC56115.1"/>
    <property type="molecule type" value="Genomic_DNA"/>
</dbReference>
<dbReference type="CDD" id="cd00488">
    <property type="entry name" value="PCD_DCoH"/>
    <property type="match status" value="1"/>
</dbReference>
<keyword evidence="8" id="KW-1185">Reference proteome</keyword>
<dbReference type="RefSeq" id="WP_167950035.1">
    <property type="nucleotide sequence ID" value="NZ_BAAAPQ010000026.1"/>
</dbReference>
<evidence type="ECO:0000259" key="6">
    <source>
        <dbReference type="Pfam" id="PF18029"/>
    </source>
</evidence>
<organism evidence="7 8">
    <name type="scientific">Brevibacterium marinum</name>
    <dbReference type="NCBI Taxonomy" id="418643"/>
    <lineage>
        <taxon>Bacteria</taxon>
        <taxon>Bacillati</taxon>
        <taxon>Actinomycetota</taxon>
        <taxon>Actinomycetes</taxon>
        <taxon>Micrococcales</taxon>
        <taxon>Brevibacteriaceae</taxon>
        <taxon>Brevibacterium</taxon>
    </lineage>
</organism>
<evidence type="ECO:0000256" key="3">
    <source>
        <dbReference type="ARBA" id="ARBA00013252"/>
    </source>
</evidence>
<dbReference type="PANTHER" id="PTHR12599:SF0">
    <property type="entry name" value="PTERIN-4-ALPHA-CARBINOLAMINE DEHYDRATASE"/>
    <property type="match status" value="1"/>
</dbReference>
<keyword evidence="5 7" id="KW-0456">Lyase</keyword>
<dbReference type="Pfam" id="PF18029">
    <property type="entry name" value="Glyoxalase_6"/>
    <property type="match status" value="1"/>
</dbReference>
<dbReference type="GO" id="GO:0008124">
    <property type="term" value="F:4-alpha-hydroxytetrahydrobiopterin dehydratase activity"/>
    <property type="evidence" value="ECO:0007669"/>
    <property type="project" value="UniProtKB-EC"/>
</dbReference>
<comment type="catalytic activity">
    <reaction evidence="1">
        <text>(4aS,6R)-4a-hydroxy-L-erythro-5,6,7,8-tetrahydrobiopterin = (6R)-L-erythro-6,7-dihydrobiopterin + H2O</text>
        <dbReference type="Rhea" id="RHEA:11920"/>
        <dbReference type="ChEBI" id="CHEBI:15377"/>
        <dbReference type="ChEBI" id="CHEBI:15642"/>
        <dbReference type="ChEBI" id="CHEBI:43120"/>
        <dbReference type="EC" id="4.2.1.96"/>
    </reaction>
</comment>
<feature type="domain" description="Glyoxalase-like" evidence="6">
    <location>
        <begin position="112"/>
        <end position="214"/>
    </location>
</feature>
<dbReference type="InterPro" id="IPR029068">
    <property type="entry name" value="Glyas_Bleomycin-R_OHBP_Dase"/>
</dbReference>
<evidence type="ECO:0000256" key="1">
    <source>
        <dbReference type="ARBA" id="ARBA00001554"/>
    </source>
</evidence>
<dbReference type="InterPro" id="IPR041581">
    <property type="entry name" value="Glyoxalase_6"/>
</dbReference>
<evidence type="ECO:0000313" key="7">
    <source>
        <dbReference type="EMBL" id="NJC56115.1"/>
    </source>
</evidence>
<dbReference type="Proteomes" id="UP000576792">
    <property type="component" value="Unassembled WGS sequence"/>
</dbReference>
<dbReference type="InterPro" id="IPR036428">
    <property type="entry name" value="PCD_sf"/>
</dbReference>
<proteinExistence type="inferred from homology"/>
<dbReference type="Pfam" id="PF01329">
    <property type="entry name" value="Pterin_4a"/>
    <property type="match status" value="1"/>
</dbReference>
<comment type="similarity">
    <text evidence="2">Belongs to the pterin-4-alpha-carbinolamine dehydratase family.</text>
</comment>
<protein>
    <recommendedName>
        <fullName evidence="4">Putative pterin-4-alpha-carbinolamine dehydratase</fullName>
        <ecNumber evidence="3">4.2.1.96</ecNumber>
    </recommendedName>
</protein>
<dbReference type="Gene3D" id="3.30.1360.20">
    <property type="entry name" value="Transcriptional coactivator/pterin dehydratase"/>
    <property type="match status" value="1"/>
</dbReference>
<dbReference type="GO" id="GO:0006729">
    <property type="term" value="P:tetrahydrobiopterin biosynthetic process"/>
    <property type="evidence" value="ECO:0007669"/>
    <property type="project" value="InterPro"/>
</dbReference>
<reference evidence="7 8" key="1">
    <citation type="submission" date="2020-03" db="EMBL/GenBank/DDBJ databases">
        <title>Sequencing the genomes of 1000 actinobacteria strains.</title>
        <authorList>
            <person name="Klenk H.-P."/>
        </authorList>
    </citation>
    <scope>NUCLEOTIDE SEQUENCE [LARGE SCALE GENOMIC DNA]</scope>
    <source>
        <strain evidence="7 8">DSM 18964</strain>
    </source>
</reference>
<sequence>MTAYTGQKLLDALDAHGLPDWQGLPACIGARFLSGDFATGLELVTRIGAAAEEANHHPDVTLTFPYVAIRLTSHDTGAVTERDLELAGRISELAASAGVVADPKVPALLELGMDTADRDAIAPFWAVLLTGDASNVSGPDVIDPAGQMPLLWFQDCEEHAVPHQRLHVDVSVPAAAAPERIRAAVEAGGTVVDEAQAPSFTVLADADGNRACVCTLENRP</sequence>
<gene>
    <name evidence="7" type="ORF">BKA07_001150</name>
</gene>
<dbReference type="AlphaFoldDB" id="A0A846RXF9"/>
<evidence type="ECO:0000256" key="2">
    <source>
        <dbReference type="ARBA" id="ARBA00006472"/>
    </source>
</evidence>
<dbReference type="PANTHER" id="PTHR12599">
    <property type="entry name" value="PTERIN-4-ALPHA-CARBINOLAMINE DEHYDRATASE"/>
    <property type="match status" value="1"/>
</dbReference>